<protein>
    <submittedName>
        <fullName evidence="2">HDC13913</fullName>
    </submittedName>
</protein>
<dbReference type="EMBL" id="BK002570">
    <property type="protein sequence ID" value="DAA04076.1"/>
    <property type="molecule type" value="Genomic_DNA"/>
</dbReference>
<proteinExistence type="predicted"/>
<feature type="compositionally biased region" description="Low complexity" evidence="1">
    <location>
        <begin position="82"/>
        <end position="91"/>
    </location>
</feature>
<accession>Q6IJZ6</accession>
<organism evidence="2">
    <name type="scientific">Drosophila melanogaster</name>
    <name type="common">Fruit fly</name>
    <dbReference type="NCBI Taxonomy" id="7227"/>
    <lineage>
        <taxon>Eukaryota</taxon>
        <taxon>Metazoa</taxon>
        <taxon>Ecdysozoa</taxon>
        <taxon>Arthropoda</taxon>
        <taxon>Hexapoda</taxon>
        <taxon>Insecta</taxon>
        <taxon>Pterygota</taxon>
        <taxon>Neoptera</taxon>
        <taxon>Endopterygota</taxon>
        <taxon>Diptera</taxon>
        <taxon>Brachycera</taxon>
        <taxon>Muscomorpha</taxon>
        <taxon>Ephydroidea</taxon>
        <taxon>Drosophilidae</taxon>
        <taxon>Drosophila</taxon>
        <taxon>Sophophora</taxon>
    </lineage>
</organism>
<evidence type="ECO:0000313" key="2">
    <source>
        <dbReference type="EMBL" id="DAA04076.1"/>
    </source>
</evidence>
<sequence length="181" mass="19844">MSERRLAFKTTTAMIRMSQPKRNGNECGAKPIIPRRELLAVAKEDVVWFLVWLVRSQKGEPSGVRTASMSRLAPAPIPKITPKIQLQTRTRTVQRRGMKCDDETCGSGKGKPRGRQAKQGKPGQSTGTGTEARAGERGIGRAGGRKMRNTCDSATTATDLDDDNTQRAQHSGLKTKRKLTL</sequence>
<name>Q6IJZ6_DROME</name>
<feature type="region of interest" description="Disordered" evidence="1">
    <location>
        <begin position="82"/>
        <end position="181"/>
    </location>
</feature>
<reference evidence="2" key="1">
    <citation type="journal article" date="2003" name="Genome Biol.">
        <title>An integrated gene annotation and transcriptional profiling approach towards the full gene content of the Drosophila genome.</title>
        <authorList>
            <person name="Hild M."/>
            <person name="Beckmann B."/>
            <person name="Haas S.A."/>
            <person name="Koch B."/>
            <person name="Solovyev V."/>
            <person name="Busold C."/>
            <person name="Fellenberg K."/>
            <person name="Boutros M."/>
            <person name="Vingron M."/>
            <person name="Sauer F."/>
            <person name="Hoheisel J.D."/>
            <person name="Paro R."/>
        </authorList>
    </citation>
    <scope>NUCLEOTIDE SEQUENCE</scope>
</reference>
<gene>
    <name evidence="2" type="ORF">HDC13913</name>
</gene>
<dbReference type="AlphaFoldDB" id="Q6IJZ6"/>
<evidence type="ECO:0000256" key="1">
    <source>
        <dbReference type="SAM" id="MobiDB-lite"/>
    </source>
</evidence>